<accession>A0AAE1IVP7</accession>
<comment type="cofactor">
    <cofactor evidence="2">
        <name>pyridoxal 5'-phosphate</name>
        <dbReference type="ChEBI" id="CHEBI:597326"/>
    </cofactor>
</comment>
<comment type="caution">
    <text evidence="3">The sequence shown here is derived from an EMBL/GenBank/DDBJ whole genome shotgun (WGS) entry which is preliminary data.</text>
</comment>
<proteinExistence type="inferred from homology"/>
<dbReference type="PANTHER" id="PTHR11468">
    <property type="entry name" value="GLYCOGEN PHOSPHORYLASE"/>
    <property type="match status" value="1"/>
</dbReference>
<keyword evidence="2" id="KW-0808">Transferase</keyword>
<evidence type="ECO:0000256" key="2">
    <source>
        <dbReference type="RuleBase" id="RU000587"/>
    </source>
</evidence>
<sequence>MMSLVSERKERMDCSNQILGLKMQRSSLGVGYLEAMTYNPLLESLEGNSGYGRGDYFLVGHDFPSYMDAQERVDAAYRDRKRWLKMSILSTAGSGKFSRDRTIAQYAKEIWNIEECRVP</sequence>
<comment type="similarity">
    <text evidence="1 2">Belongs to the glycogen phosphorylase family.</text>
</comment>
<evidence type="ECO:0000313" key="4">
    <source>
        <dbReference type="Proteomes" id="UP001293593"/>
    </source>
</evidence>
<reference evidence="3" key="1">
    <citation type="submission" date="2023-10" db="EMBL/GenBank/DDBJ databases">
        <title>Chromosome-level genome of the transformable northern wattle, Acacia crassicarpa.</title>
        <authorList>
            <person name="Massaro I."/>
            <person name="Sinha N.R."/>
            <person name="Poethig S."/>
            <person name="Leichty A.R."/>
        </authorList>
    </citation>
    <scope>NUCLEOTIDE SEQUENCE</scope>
    <source>
        <strain evidence="3">Acra3RX</strain>
        <tissue evidence="3">Leaf</tissue>
    </source>
</reference>
<keyword evidence="2" id="KW-0663">Pyridoxal phosphate</keyword>
<name>A0AAE1IVP7_9FABA</name>
<dbReference type="EC" id="2.4.1.1" evidence="2"/>
<dbReference type="SUPFAM" id="SSF53756">
    <property type="entry name" value="UDP-Glycosyltransferase/glycogen phosphorylase"/>
    <property type="match status" value="1"/>
</dbReference>
<evidence type="ECO:0000313" key="3">
    <source>
        <dbReference type="EMBL" id="KAK4258681.1"/>
    </source>
</evidence>
<dbReference type="Proteomes" id="UP001293593">
    <property type="component" value="Unassembled WGS sequence"/>
</dbReference>
<keyword evidence="2" id="KW-0328">Glycosyltransferase</keyword>
<dbReference type="GO" id="GO:0005980">
    <property type="term" value="P:glycogen catabolic process"/>
    <property type="evidence" value="ECO:0007669"/>
    <property type="project" value="TreeGrafter"/>
</dbReference>
<organism evidence="3 4">
    <name type="scientific">Acacia crassicarpa</name>
    <name type="common">northern wattle</name>
    <dbReference type="NCBI Taxonomy" id="499986"/>
    <lineage>
        <taxon>Eukaryota</taxon>
        <taxon>Viridiplantae</taxon>
        <taxon>Streptophyta</taxon>
        <taxon>Embryophyta</taxon>
        <taxon>Tracheophyta</taxon>
        <taxon>Spermatophyta</taxon>
        <taxon>Magnoliopsida</taxon>
        <taxon>eudicotyledons</taxon>
        <taxon>Gunneridae</taxon>
        <taxon>Pentapetalae</taxon>
        <taxon>rosids</taxon>
        <taxon>fabids</taxon>
        <taxon>Fabales</taxon>
        <taxon>Fabaceae</taxon>
        <taxon>Caesalpinioideae</taxon>
        <taxon>mimosoid clade</taxon>
        <taxon>Acacieae</taxon>
        <taxon>Acacia</taxon>
    </lineage>
</organism>
<dbReference type="GO" id="GO:0005737">
    <property type="term" value="C:cytoplasm"/>
    <property type="evidence" value="ECO:0007669"/>
    <property type="project" value="TreeGrafter"/>
</dbReference>
<comment type="function">
    <text evidence="2">Allosteric enzyme that catalyzes the rate-limiting step in glycogen catabolism, the phosphorolytic cleavage of glycogen to produce glucose-1-phosphate, and plays a central role in maintaining cellular and organismal glucose homeostasis.</text>
</comment>
<dbReference type="PANTHER" id="PTHR11468:SF4">
    <property type="entry name" value="ALPHA-GLUCAN PHOSPHORYLASE 2, CYTOSOLIC"/>
    <property type="match status" value="1"/>
</dbReference>
<dbReference type="Gene3D" id="3.40.50.2000">
    <property type="entry name" value="Glycogen Phosphorylase B"/>
    <property type="match status" value="1"/>
</dbReference>
<dbReference type="GO" id="GO:0008184">
    <property type="term" value="F:glycogen phosphorylase activity"/>
    <property type="evidence" value="ECO:0007669"/>
    <property type="project" value="InterPro"/>
</dbReference>
<dbReference type="AlphaFoldDB" id="A0AAE1IVP7"/>
<dbReference type="InterPro" id="IPR000811">
    <property type="entry name" value="Glyco_trans_35"/>
</dbReference>
<dbReference type="EMBL" id="JAWXYG010000011">
    <property type="protein sequence ID" value="KAK4258681.1"/>
    <property type="molecule type" value="Genomic_DNA"/>
</dbReference>
<evidence type="ECO:0000256" key="1">
    <source>
        <dbReference type="ARBA" id="ARBA00006047"/>
    </source>
</evidence>
<keyword evidence="2" id="KW-0119">Carbohydrate metabolism</keyword>
<gene>
    <name evidence="3" type="ORF">QN277_005104</name>
</gene>
<keyword evidence="4" id="KW-1185">Reference proteome</keyword>
<dbReference type="Pfam" id="PF00343">
    <property type="entry name" value="Phosphorylase"/>
    <property type="match status" value="1"/>
</dbReference>
<dbReference type="GO" id="GO:0030170">
    <property type="term" value="F:pyridoxal phosphate binding"/>
    <property type="evidence" value="ECO:0007669"/>
    <property type="project" value="TreeGrafter"/>
</dbReference>
<protein>
    <recommendedName>
        <fullName evidence="2">Alpha-1,4 glucan phosphorylase</fullName>
        <ecNumber evidence="2">2.4.1.1</ecNumber>
    </recommendedName>
</protein>
<comment type="catalytic activity">
    <reaction evidence="2">
        <text>[(1-&gt;4)-alpha-D-glucosyl](n) + phosphate = [(1-&gt;4)-alpha-D-glucosyl](n-1) + alpha-D-glucose 1-phosphate</text>
        <dbReference type="Rhea" id="RHEA:41732"/>
        <dbReference type="Rhea" id="RHEA-COMP:9584"/>
        <dbReference type="Rhea" id="RHEA-COMP:9586"/>
        <dbReference type="ChEBI" id="CHEBI:15444"/>
        <dbReference type="ChEBI" id="CHEBI:43474"/>
        <dbReference type="ChEBI" id="CHEBI:58601"/>
        <dbReference type="EC" id="2.4.1.1"/>
    </reaction>
</comment>